<dbReference type="SUPFAM" id="SSF47923">
    <property type="entry name" value="Ypt/Rab-GAP domain of gyp1p"/>
    <property type="match status" value="1"/>
</dbReference>
<dbReference type="Proteomes" id="UP000652761">
    <property type="component" value="Unassembled WGS sequence"/>
</dbReference>
<dbReference type="OrthoDB" id="10264062at2759"/>
<name>A0A843W8C8_COLES</name>
<protein>
    <submittedName>
        <fullName evidence="1">Uncharacterized protein</fullName>
    </submittedName>
</protein>
<reference evidence="1" key="1">
    <citation type="submission" date="2017-07" db="EMBL/GenBank/DDBJ databases">
        <title>Taro Niue Genome Assembly and Annotation.</title>
        <authorList>
            <person name="Atibalentja N."/>
            <person name="Keating K."/>
            <person name="Fields C.J."/>
        </authorList>
    </citation>
    <scope>NUCLEOTIDE SEQUENCE</scope>
    <source>
        <strain evidence="1">Niue_2</strain>
        <tissue evidence="1">Leaf</tissue>
    </source>
</reference>
<feature type="non-terminal residue" evidence="1">
    <location>
        <position position="1"/>
    </location>
</feature>
<accession>A0A843W8C8</accession>
<proteinExistence type="predicted"/>
<sequence length="46" mass="5366">SNQGIHPSIRGEVWESQLGYYDPLSTFDEREQLRQQRRSKVNGLSC</sequence>
<comment type="caution">
    <text evidence="1">The sequence shown here is derived from an EMBL/GenBank/DDBJ whole genome shotgun (WGS) entry which is preliminary data.</text>
</comment>
<dbReference type="InterPro" id="IPR035969">
    <property type="entry name" value="Rab-GAP_TBC_sf"/>
</dbReference>
<keyword evidence="2" id="KW-1185">Reference proteome</keyword>
<dbReference type="EMBL" id="NMUH01003582">
    <property type="protein sequence ID" value="MQM06252.1"/>
    <property type="molecule type" value="Genomic_DNA"/>
</dbReference>
<organism evidence="1 2">
    <name type="scientific">Colocasia esculenta</name>
    <name type="common">Wild taro</name>
    <name type="synonym">Arum esculentum</name>
    <dbReference type="NCBI Taxonomy" id="4460"/>
    <lineage>
        <taxon>Eukaryota</taxon>
        <taxon>Viridiplantae</taxon>
        <taxon>Streptophyta</taxon>
        <taxon>Embryophyta</taxon>
        <taxon>Tracheophyta</taxon>
        <taxon>Spermatophyta</taxon>
        <taxon>Magnoliopsida</taxon>
        <taxon>Liliopsida</taxon>
        <taxon>Araceae</taxon>
        <taxon>Aroideae</taxon>
        <taxon>Colocasieae</taxon>
        <taxon>Colocasia</taxon>
    </lineage>
</organism>
<dbReference type="AlphaFoldDB" id="A0A843W8C8"/>
<evidence type="ECO:0000313" key="1">
    <source>
        <dbReference type="EMBL" id="MQM06252.1"/>
    </source>
</evidence>
<gene>
    <name evidence="1" type="ORF">Taro_039073</name>
</gene>
<evidence type="ECO:0000313" key="2">
    <source>
        <dbReference type="Proteomes" id="UP000652761"/>
    </source>
</evidence>